<sequence>MSHTTMTSREFNHDAAAAKRAAKKGPVHITNRGELEAVLLSAEEYKKLNAKTQKITDLLAYPAAAEVDFDIERQTDFPREVIF</sequence>
<name>H3ZB00_9ALTE</name>
<gene>
    <name evidence="4" type="ORF">AJE_02526</name>
</gene>
<dbReference type="InterPro" id="IPR006442">
    <property type="entry name" value="Antitoxin_Phd/YefM"/>
</dbReference>
<evidence type="ECO:0000256" key="1">
    <source>
        <dbReference type="ARBA" id="ARBA00009981"/>
    </source>
</evidence>
<dbReference type="AlphaFoldDB" id="H3ZB00"/>
<dbReference type="EMBL" id="AHTH01000005">
    <property type="protein sequence ID" value="EHR42114.1"/>
    <property type="molecule type" value="Genomic_DNA"/>
</dbReference>
<dbReference type="Gene3D" id="3.40.1620.10">
    <property type="entry name" value="YefM-like domain"/>
    <property type="match status" value="1"/>
</dbReference>
<evidence type="ECO:0000256" key="2">
    <source>
        <dbReference type="RuleBase" id="RU362080"/>
    </source>
</evidence>
<evidence type="ECO:0000256" key="3">
    <source>
        <dbReference type="SAM" id="MobiDB-lite"/>
    </source>
</evidence>
<dbReference type="PATRIC" id="fig|1129374.4.peg.510"/>
<comment type="similarity">
    <text evidence="1 2">Belongs to the phD/YefM antitoxin family.</text>
</comment>
<dbReference type="InterPro" id="IPR036165">
    <property type="entry name" value="YefM-like_sf"/>
</dbReference>
<protein>
    <recommendedName>
        <fullName evidence="2">Antitoxin</fullName>
    </recommendedName>
</protein>
<proteinExistence type="inferred from homology"/>
<comment type="caution">
    <text evidence="4">The sequence shown here is derived from an EMBL/GenBank/DDBJ whole genome shotgun (WGS) entry which is preliminary data.</text>
</comment>
<organism evidence="4 5">
    <name type="scientific">Alishewanella jeotgali KCTC 22429</name>
    <dbReference type="NCBI Taxonomy" id="1129374"/>
    <lineage>
        <taxon>Bacteria</taxon>
        <taxon>Pseudomonadati</taxon>
        <taxon>Pseudomonadota</taxon>
        <taxon>Gammaproteobacteria</taxon>
        <taxon>Alteromonadales</taxon>
        <taxon>Alteromonadaceae</taxon>
        <taxon>Alishewanella</taxon>
    </lineage>
</organism>
<comment type="function">
    <text evidence="2">Antitoxin component of a type II toxin-antitoxin (TA) system.</text>
</comment>
<accession>H3ZB00</accession>
<evidence type="ECO:0000313" key="4">
    <source>
        <dbReference type="EMBL" id="EHR42114.1"/>
    </source>
</evidence>
<dbReference type="eggNOG" id="COG2161">
    <property type="taxonomic scope" value="Bacteria"/>
</dbReference>
<dbReference type="STRING" id="1129374.AJE_02526"/>
<dbReference type="Proteomes" id="UP000012046">
    <property type="component" value="Unassembled WGS sequence"/>
</dbReference>
<dbReference type="Pfam" id="PF02604">
    <property type="entry name" value="PhdYeFM_antitox"/>
    <property type="match status" value="1"/>
</dbReference>
<evidence type="ECO:0000313" key="5">
    <source>
        <dbReference type="Proteomes" id="UP000012046"/>
    </source>
</evidence>
<dbReference type="NCBIfam" id="TIGR01552">
    <property type="entry name" value="phd_fam"/>
    <property type="match status" value="1"/>
</dbReference>
<reference evidence="4 5" key="1">
    <citation type="journal article" date="2012" name="J. Bacteriol.">
        <title>Genome Sequence of Extracellular-Protease-Producing Alishewanella jeotgali Isolated from Traditional Korean Fermented Seafood.</title>
        <authorList>
            <person name="Jung J."/>
            <person name="Chun J."/>
            <person name="Park W."/>
        </authorList>
    </citation>
    <scope>NUCLEOTIDE SEQUENCE [LARGE SCALE GENOMIC DNA]</scope>
    <source>
        <strain evidence="4 5">KCTC 22429</strain>
    </source>
</reference>
<feature type="region of interest" description="Disordered" evidence="3">
    <location>
        <begin position="1"/>
        <end position="25"/>
    </location>
</feature>
<keyword evidence="5" id="KW-1185">Reference proteome</keyword>
<dbReference type="SUPFAM" id="SSF143120">
    <property type="entry name" value="YefM-like"/>
    <property type="match status" value="1"/>
</dbReference>